<dbReference type="EMBL" id="CAUYUJ010002740">
    <property type="protein sequence ID" value="CAK0802154.1"/>
    <property type="molecule type" value="Genomic_DNA"/>
</dbReference>
<organism evidence="2 3">
    <name type="scientific">Prorocentrum cordatum</name>
    <dbReference type="NCBI Taxonomy" id="2364126"/>
    <lineage>
        <taxon>Eukaryota</taxon>
        <taxon>Sar</taxon>
        <taxon>Alveolata</taxon>
        <taxon>Dinophyceae</taxon>
        <taxon>Prorocentrales</taxon>
        <taxon>Prorocentraceae</taxon>
        <taxon>Prorocentrum</taxon>
    </lineage>
</organism>
<evidence type="ECO:0000256" key="1">
    <source>
        <dbReference type="SAM" id="MobiDB-lite"/>
    </source>
</evidence>
<feature type="non-terminal residue" evidence="2">
    <location>
        <position position="127"/>
    </location>
</feature>
<evidence type="ECO:0000313" key="2">
    <source>
        <dbReference type="EMBL" id="CAK0802154.1"/>
    </source>
</evidence>
<sequence length="127" mass="13728">ARVSEIKRQRESLDDELPTVNVSLAKGREDLAQAQELLCKAHASEFDDPLKAVSAGLASSVVESTEGKAVLEKLQELQRAAEEAKRGSGEHVAANDGDGVDIDMKLLGAGDFEQRTEELRRAGEELK</sequence>
<comment type="caution">
    <text evidence="2">The sequence shown here is derived from an EMBL/GenBank/DDBJ whole genome shotgun (WGS) entry which is preliminary data.</text>
</comment>
<name>A0ABN9QBB1_9DINO</name>
<keyword evidence="3" id="KW-1185">Reference proteome</keyword>
<reference evidence="2" key="1">
    <citation type="submission" date="2023-10" db="EMBL/GenBank/DDBJ databases">
        <authorList>
            <person name="Chen Y."/>
            <person name="Shah S."/>
            <person name="Dougan E. K."/>
            <person name="Thang M."/>
            <person name="Chan C."/>
        </authorList>
    </citation>
    <scope>NUCLEOTIDE SEQUENCE [LARGE SCALE GENOMIC DNA]</scope>
</reference>
<evidence type="ECO:0000313" key="3">
    <source>
        <dbReference type="Proteomes" id="UP001189429"/>
    </source>
</evidence>
<accession>A0ABN9QBB1</accession>
<proteinExistence type="predicted"/>
<evidence type="ECO:0008006" key="4">
    <source>
        <dbReference type="Google" id="ProtNLM"/>
    </source>
</evidence>
<feature type="non-terminal residue" evidence="2">
    <location>
        <position position="1"/>
    </location>
</feature>
<feature type="region of interest" description="Disordered" evidence="1">
    <location>
        <begin position="81"/>
        <end position="100"/>
    </location>
</feature>
<dbReference type="Proteomes" id="UP001189429">
    <property type="component" value="Unassembled WGS sequence"/>
</dbReference>
<gene>
    <name evidence="2" type="ORF">PCOR1329_LOCUS9762</name>
</gene>
<protein>
    <recommendedName>
        <fullName evidence="4">Tubulin-specific chaperone A</fullName>
    </recommendedName>
</protein>